<evidence type="ECO:0000256" key="1">
    <source>
        <dbReference type="ARBA" id="ARBA00001913"/>
    </source>
</evidence>
<dbReference type="AlphaFoldDB" id="A0A060C2P6"/>
<feature type="region of interest" description="Disordered" evidence="4">
    <location>
        <begin position="140"/>
        <end position="163"/>
    </location>
</feature>
<feature type="compositionally biased region" description="Basic and acidic residues" evidence="4">
    <location>
        <begin position="153"/>
        <end position="163"/>
    </location>
</feature>
<evidence type="ECO:0000256" key="2">
    <source>
        <dbReference type="ARBA" id="ARBA00011245"/>
    </source>
</evidence>
<dbReference type="EMBL" id="KF123603">
    <property type="protein sequence ID" value="AIA90908.1"/>
    <property type="molecule type" value="Genomic_DNA"/>
</dbReference>
<dbReference type="Pfam" id="PF17678">
    <property type="entry name" value="Glyco_hydro_92N"/>
    <property type="match status" value="1"/>
</dbReference>
<reference evidence="6" key="1">
    <citation type="journal article" date="2013" name="Environ. Microbiol.">
        <title>Seasonally variable intestinal metagenomes of the red palm weevil (Rhynchophorus ferrugineus).</title>
        <authorList>
            <person name="Jia S."/>
            <person name="Zhang X."/>
            <person name="Zhang G."/>
            <person name="Yin A."/>
            <person name="Zhang S."/>
            <person name="Li F."/>
            <person name="Wang L."/>
            <person name="Zhao D."/>
            <person name="Yun Q."/>
            <person name="Tala"/>
            <person name="Wang J."/>
            <person name="Sun G."/>
            <person name="Baabdullah M."/>
            <person name="Yu X."/>
            <person name="Hu S."/>
            <person name="Al-Mssallem I.S."/>
            <person name="Yu J."/>
        </authorList>
    </citation>
    <scope>NUCLEOTIDE SEQUENCE</scope>
</reference>
<accession>A0A060C2P6</accession>
<comment type="subunit">
    <text evidence="2">Monomer.</text>
</comment>
<evidence type="ECO:0000256" key="4">
    <source>
        <dbReference type="SAM" id="MobiDB-lite"/>
    </source>
</evidence>
<dbReference type="GO" id="GO:0030246">
    <property type="term" value="F:carbohydrate binding"/>
    <property type="evidence" value="ECO:0007669"/>
    <property type="project" value="InterPro"/>
</dbReference>
<evidence type="ECO:0000256" key="3">
    <source>
        <dbReference type="ARBA" id="ARBA00022837"/>
    </source>
</evidence>
<dbReference type="InterPro" id="IPR014718">
    <property type="entry name" value="GH-type_carb-bd"/>
</dbReference>
<keyword evidence="3" id="KW-0106">Calcium</keyword>
<name>A0A060C2P6_9BACT</name>
<dbReference type="InterPro" id="IPR050883">
    <property type="entry name" value="PNGase"/>
</dbReference>
<dbReference type="GO" id="GO:0006516">
    <property type="term" value="P:glycoprotein catabolic process"/>
    <property type="evidence" value="ECO:0007669"/>
    <property type="project" value="TreeGrafter"/>
</dbReference>
<proteinExistence type="predicted"/>
<sequence length="163" mass="18540">MTLENKITTEIAPSERGAHLRFRFPEKHKSFLILDGYTGLSGIRIYPSENKITGYVNNGRGFQPGWKNYFVIRFDKPILEYGTWENRKNTLKPDNRDAEGEGLGAFLRFEDGASVQVKVASSYISMEQAALNLERELGADKTVETNQSECMEDLERPSFQDHG</sequence>
<dbReference type="InterPro" id="IPR041371">
    <property type="entry name" value="GH92_N"/>
</dbReference>
<comment type="cofactor">
    <cofactor evidence="1">
        <name>Ca(2+)</name>
        <dbReference type="ChEBI" id="CHEBI:29108"/>
    </cofactor>
</comment>
<dbReference type="Gene3D" id="2.70.98.10">
    <property type="match status" value="1"/>
</dbReference>
<evidence type="ECO:0000259" key="5">
    <source>
        <dbReference type="Pfam" id="PF17678"/>
    </source>
</evidence>
<dbReference type="PANTHER" id="PTHR12143">
    <property type="entry name" value="PEPTIDE N-GLYCANASE PNGASE -RELATED"/>
    <property type="match status" value="1"/>
</dbReference>
<organism evidence="6">
    <name type="scientific">uncultured Chitinophaga sp</name>
    <dbReference type="NCBI Taxonomy" id="339340"/>
    <lineage>
        <taxon>Bacteria</taxon>
        <taxon>Pseudomonadati</taxon>
        <taxon>Bacteroidota</taxon>
        <taxon>Chitinophagia</taxon>
        <taxon>Chitinophagales</taxon>
        <taxon>Chitinophagaceae</taxon>
        <taxon>Chitinophaga</taxon>
        <taxon>environmental samples</taxon>
    </lineage>
</organism>
<evidence type="ECO:0000313" key="6">
    <source>
        <dbReference type="EMBL" id="AIA90908.1"/>
    </source>
</evidence>
<dbReference type="GO" id="GO:0005829">
    <property type="term" value="C:cytosol"/>
    <property type="evidence" value="ECO:0007669"/>
    <property type="project" value="TreeGrafter"/>
</dbReference>
<dbReference type="GO" id="GO:0000224">
    <property type="term" value="F:peptide-N4-(N-acetyl-beta-glucosaminyl)asparagine amidase activity"/>
    <property type="evidence" value="ECO:0007669"/>
    <property type="project" value="TreeGrafter"/>
</dbReference>
<protein>
    <submittedName>
        <fullName evidence="6">Glyco_hydro_92</fullName>
    </submittedName>
</protein>
<feature type="domain" description="Glycosyl hydrolase family 92 N-terminal" evidence="5">
    <location>
        <begin position="2"/>
        <end position="122"/>
    </location>
</feature>
<dbReference type="PANTHER" id="PTHR12143:SF43">
    <property type="entry name" value="PUTATIVE-RELATED"/>
    <property type="match status" value="1"/>
</dbReference>